<keyword evidence="4 10" id="KW-0378">Hydrolase</keyword>
<accession>A0ABR3VB47</accession>
<name>A0ABR3VB47_HUMIN</name>
<evidence type="ECO:0000313" key="14">
    <source>
        <dbReference type="Proteomes" id="UP001583172"/>
    </source>
</evidence>
<protein>
    <recommendedName>
        <fullName evidence="10">beta-glucosidase</fullName>
        <ecNumber evidence="10">3.2.1.21</ecNumber>
    </recommendedName>
</protein>
<gene>
    <name evidence="13" type="ORF">VTJ49DRAFT_2474</name>
</gene>
<evidence type="ECO:0000256" key="4">
    <source>
        <dbReference type="ARBA" id="ARBA00022801"/>
    </source>
</evidence>
<dbReference type="EMBL" id="JAZGSY010000204">
    <property type="protein sequence ID" value="KAL1838606.1"/>
    <property type="molecule type" value="Genomic_DNA"/>
</dbReference>
<evidence type="ECO:0000256" key="8">
    <source>
        <dbReference type="ARBA" id="ARBA00023295"/>
    </source>
</evidence>
<evidence type="ECO:0000256" key="10">
    <source>
        <dbReference type="RuleBase" id="RU361161"/>
    </source>
</evidence>
<sequence length="897" mass="96892">MVYSAASACLWLALGSLAPAALARSVGPRDAVPAGYYAPSYYPAPHGGWVDSWRDAYDKAYALVSQMTLAEKVNITSGTGIYMGSHALTLPQGMVCVGNTGSVDRLGFPQLCLQDGALGVGSADNITAFPAGITTGATFDKALMYARAVAMGKEFRGKGTNIHLGPSVGPLGRKPLGGRNWEGFGSDPVLQAKAAALHIKGIQEQGIIATIKHLIGNEQEMFRMYHVFQEGYSANIDDRTLHEIYLWPFAEAVRAGVGAVMTAYNAVNGSACSQNSYLINGILKDELGFQGMVMSDWLSHISGVDSALAGLDLNMPGDTNIPLFGNSLWMYELSRSVLNGSVPVDRLNDMATRVVAAWYKLGQDKNHPRPNFSSHTRNREGALYPGAVFSPSGQVNWFVNVQEDHYLVARQVAQDAITLLKNNDSFLPLAASPLAGGKLSVFGTDAQVNDKGPNACMFRACNKGTLGMGWGSGVAEYPYMDDPISAIRRRVPDVEFYNTDSFPWFFGQPADDEVALVFLSSDAGENTFTVEGNHGDRDSSKLAAWHGGDKLVQEVAKRFRNVVVVVHTVGPLDLEQWIDLPSVKAVLFAHLPGQEAGESLTNVLFGDVSPSGHLPYSITRKASDLPDSIANLKGFTFGQVQDTYSEGLYIDYRYLNKHAIKPRFAFGHGLSYTTFSFTNASITAVTTPLSTTPPPPGAKPETVSSKYTTALPAASEAYEPSNFHKIWRYLYPWLSRKDADAAHAIGTSGSKPYPYPEGYTTVQRASAPPAGGAEGGNPALWDVAFEVSVKVTNTGKRPGKASAQLYVQFPEGIEYDTPVVQLRDFEKTQELQPGESETVRLVLTRKDVSVWDVVRQNWVVPKGKGGFKAWVGEASDKLFLACDTEEGKCEGGLTPPV</sequence>
<keyword evidence="8 10" id="KW-0326">Glycosidase</keyword>
<comment type="caution">
    <text evidence="13">The sequence shown here is derived from an EMBL/GenBank/DDBJ whole genome shotgun (WGS) entry which is preliminary data.</text>
</comment>
<comment type="pathway">
    <text evidence="2 10">Glycan metabolism; cellulose degradation.</text>
</comment>
<keyword evidence="7 10" id="KW-0119">Carbohydrate metabolism</keyword>
<dbReference type="InterPro" id="IPR026891">
    <property type="entry name" value="Fn3-like"/>
</dbReference>
<keyword evidence="11" id="KW-0732">Signal</keyword>
<evidence type="ECO:0000259" key="12">
    <source>
        <dbReference type="SMART" id="SM01217"/>
    </source>
</evidence>
<feature type="domain" description="Fibronectin type III-like" evidence="12">
    <location>
        <begin position="801"/>
        <end position="875"/>
    </location>
</feature>
<dbReference type="EC" id="3.2.1.21" evidence="10"/>
<evidence type="ECO:0000313" key="13">
    <source>
        <dbReference type="EMBL" id="KAL1838606.1"/>
    </source>
</evidence>
<evidence type="ECO:0000256" key="6">
    <source>
        <dbReference type="ARBA" id="ARBA00023180"/>
    </source>
</evidence>
<dbReference type="SMART" id="SM01217">
    <property type="entry name" value="Fn3_like"/>
    <property type="match status" value="1"/>
</dbReference>
<keyword evidence="5" id="KW-0136">Cellulose degradation</keyword>
<keyword evidence="14" id="KW-1185">Reference proteome</keyword>
<feature type="chain" id="PRO_5046813239" description="beta-glucosidase" evidence="11">
    <location>
        <begin position="24"/>
        <end position="897"/>
    </location>
</feature>
<evidence type="ECO:0000256" key="7">
    <source>
        <dbReference type="ARBA" id="ARBA00023277"/>
    </source>
</evidence>
<dbReference type="InterPro" id="IPR036881">
    <property type="entry name" value="Glyco_hydro_3_C_sf"/>
</dbReference>
<dbReference type="InterPro" id="IPR002772">
    <property type="entry name" value="Glyco_hydro_3_C"/>
</dbReference>
<keyword evidence="9 10" id="KW-0624">Polysaccharide degradation</keyword>
<evidence type="ECO:0000256" key="3">
    <source>
        <dbReference type="ARBA" id="ARBA00005336"/>
    </source>
</evidence>
<dbReference type="InterPro" id="IPR001764">
    <property type="entry name" value="Glyco_hydro_3_N"/>
</dbReference>
<dbReference type="Pfam" id="PF14310">
    <property type="entry name" value="Fn3-like"/>
    <property type="match status" value="1"/>
</dbReference>
<dbReference type="Pfam" id="PF00933">
    <property type="entry name" value="Glyco_hydro_3"/>
    <property type="match status" value="1"/>
</dbReference>
<dbReference type="PANTHER" id="PTHR42715:SF2">
    <property type="entry name" value="BETA-GLUCOSIDASE F-RELATED"/>
    <property type="match status" value="1"/>
</dbReference>
<dbReference type="Proteomes" id="UP001583172">
    <property type="component" value="Unassembled WGS sequence"/>
</dbReference>
<dbReference type="SUPFAM" id="SSF52279">
    <property type="entry name" value="Beta-D-glucan exohydrolase, C-terminal domain"/>
    <property type="match status" value="1"/>
</dbReference>
<dbReference type="Pfam" id="PF01915">
    <property type="entry name" value="Glyco_hydro_3_C"/>
    <property type="match status" value="1"/>
</dbReference>
<dbReference type="PRINTS" id="PR00133">
    <property type="entry name" value="GLHYDRLASE3"/>
</dbReference>
<dbReference type="InterPro" id="IPR013783">
    <property type="entry name" value="Ig-like_fold"/>
</dbReference>
<comment type="catalytic activity">
    <reaction evidence="1 10">
        <text>Hydrolysis of terminal, non-reducing beta-D-glucosyl residues with release of beta-D-glucose.</text>
        <dbReference type="EC" id="3.2.1.21"/>
    </reaction>
</comment>
<dbReference type="InterPro" id="IPR036962">
    <property type="entry name" value="Glyco_hydro_3_N_sf"/>
</dbReference>
<feature type="signal peptide" evidence="11">
    <location>
        <begin position="1"/>
        <end position="23"/>
    </location>
</feature>
<dbReference type="Gene3D" id="3.40.50.1700">
    <property type="entry name" value="Glycoside hydrolase family 3 C-terminal domain"/>
    <property type="match status" value="1"/>
</dbReference>
<dbReference type="InterPro" id="IPR017853">
    <property type="entry name" value="GH"/>
</dbReference>
<comment type="similarity">
    <text evidence="3 10">Belongs to the glycosyl hydrolase 3 family.</text>
</comment>
<dbReference type="InterPro" id="IPR019800">
    <property type="entry name" value="Glyco_hydro_3_AS"/>
</dbReference>
<dbReference type="Gene3D" id="3.20.20.300">
    <property type="entry name" value="Glycoside hydrolase, family 3, N-terminal domain"/>
    <property type="match status" value="1"/>
</dbReference>
<reference evidence="13 14" key="1">
    <citation type="journal article" date="2024" name="Commun. Biol.">
        <title>Comparative genomic analysis of thermophilic fungi reveals convergent evolutionary adaptations and gene losses.</title>
        <authorList>
            <person name="Steindorff A.S."/>
            <person name="Aguilar-Pontes M.V."/>
            <person name="Robinson A.J."/>
            <person name="Andreopoulos B."/>
            <person name="LaButti K."/>
            <person name="Kuo A."/>
            <person name="Mondo S."/>
            <person name="Riley R."/>
            <person name="Otillar R."/>
            <person name="Haridas S."/>
            <person name="Lipzen A."/>
            <person name="Grimwood J."/>
            <person name="Schmutz J."/>
            <person name="Clum A."/>
            <person name="Reid I.D."/>
            <person name="Moisan M.C."/>
            <person name="Butler G."/>
            <person name="Nguyen T.T.M."/>
            <person name="Dewar K."/>
            <person name="Conant G."/>
            <person name="Drula E."/>
            <person name="Henrissat B."/>
            <person name="Hansel C."/>
            <person name="Singer S."/>
            <person name="Hutchinson M.I."/>
            <person name="de Vries R.P."/>
            <person name="Natvig D.O."/>
            <person name="Powell A.J."/>
            <person name="Tsang A."/>
            <person name="Grigoriev I.V."/>
        </authorList>
    </citation>
    <scope>NUCLEOTIDE SEQUENCE [LARGE SCALE GENOMIC DNA]</scope>
    <source>
        <strain evidence="13 14">CBS 620.91</strain>
    </source>
</reference>
<evidence type="ECO:0000256" key="2">
    <source>
        <dbReference type="ARBA" id="ARBA00004987"/>
    </source>
</evidence>
<evidence type="ECO:0000256" key="9">
    <source>
        <dbReference type="ARBA" id="ARBA00023326"/>
    </source>
</evidence>
<dbReference type="InterPro" id="IPR050288">
    <property type="entry name" value="Cellulose_deg_GH3"/>
</dbReference>
<dbReference type="SUPFAM" id="SSF51445">
    <property type="entry name" value="(Trans)glycosidases"/>
    <property type="match status" value="1"/>
</dbReference>
<evidence type="ECO:0000256" key="5">
    <source>
        <dbReference type="ARBA" id="ARBA00023001"/>
    </source>
</evidence>
<dbReference type="PANTHER" id="PTHR42715">
    <property type="entry name" value="BETA-GLUCOSIDASE"/>
    <property type="match status" value="1"/>
</dbReference>
<dbReference type="Gene3D" id="2.60.40.10">
    <property type="entry name" value="Immunoglobulins"/>
    <property type="match status" value="1"/>
</dbReference>
<keyword evidence="6" id="KW-0325">Glycoprotein</keyword>
<proteinExistence type="inferred from homology"/>
<evidence type="ECO:0000256" key="1">
    <source>
        <dbReference type="ARBA" id="ARBA00000448"/>
    </source>
</evidence>
<dbReference type="PROSITE" id="PS00775">
    <property type="entry name" value="GLYCOSYL_HYDROL_F3"/>
    <property type="match status" value="1"/>
</dbReference>
<evidence type="ECO:0000256" key="11">
    <source>
        <dbReference type="SAM" id="SignalP"/>
    </source>
</evidence>
<organism evidence="13 14">
    <name type="scientific">Humicola insolens</name>
    <name type="common">Soft-rot fungus</name>
    <dbReference type="NCBI Taxonomy" id="85995"/>
    <lineage>
        <taxon>Eukaryota</taxon>
        <taxon>Fungi</taxon>
        <taxon>Dikarya</taxon>
        <taxon>Ascomycota</taxon>
        <taxon>Pezizomycotina</taxon>
        <taxon>Sordariomycetes</taxon>
        <taxon>Sordariomycetidae</taxon>
        <taxon>Sordariales</taxon>
        <taxon>Chaetomiaceae</taxon>
        <taxon>Mycothermus</taxon>
    </lineage>
</organism>